<dbReference type="Gene3D" id="3.40.640.10">
    <property type="entry name" value="Type I PLP-dependent aspartate aminotransferase-like (Major domain)"/>
    <property type="match status" value="1"/>
</dbReference>
<protein>
    <submittedName>
        <fullName evidence="6">Aminotransferase</fullName>
    </submittedName>
</protein>
<evidence type="ECO:0000256" key="2">
    <source>
        <dbReference type="ARBA" id="ARBA00007441"/>
    </source>
</evidence>
<keyword evidence="5" id="KW-0663">Pyridoxal phosphate</keyword>
<dbReference type="InterPro" id="IPR015422">
    <property type="entry name" value="PyrdxlP-dep_Trfase_small"/>
</dbReference>
<accession>A0A346E122</accession>
<gene>
    <name evidence="6" type="ORF">C9I73_140</name>
</gene>
<dbReference type="Proteomes" id="UP000257017">
    <property type="component" value="Chromosome"/>
</dbReference>
<dbReference type="PANTHER" id="PTHR46383">
    <property type="entry name" value="ASPARTATE AMINOTRANSFERASE"/>
    <property type="match status" value="1"/>
</dbReference>
<dbReference type="SUPFAM" id="SSF53383">
    <property type="entry name" value="PLP-dependent transferases"/>
    <property type="match status" value="1"/>
</dbReference>
<dbReference type="InterPro" id="IPR050596">
    <property type="entry name" value="AspAT/PAT-like"/>
</dbReference>
<dbReference type="GO" id="GO:0008483">
    <property type="term" value="F:transaminase activity"/>
    <property type="evidence" value="ECO:0007669"/>
    <property type="project" value="UniProtKB-KW"/>
</dbReference>
<evidence type="ECO:0000256" key="4">
    <source>
        <dbReference type="ARBA" id="ARBA00022679"/>
    </source>
</evidence>
<organism evidence="6 7">
    <name type="scientific">Candidatus Karelsulcia muelleri</name>
    <dbReference type="NCBI Taxonomy" id="336810"/>
    <lineage>
        <taxon>Bacteria</taxon>
        <taxon>Pseudomonadati</taxon>
        <taxon>Bacteroidota</taxon>
        <taxon>Flavobacteriia</taxon>
        <taxon>Flavobacteriales</taxon>
        <taxon>Candidatus Karelsulcia</taxon>
    </lineage>
</organism>
<keyword evidence="3 6" id="KW-0032">Aminotransferase</keyword>
<reference evidence="6 7" key="1">
    <citation type="submission" date="2018-03" db="EMBL/GenBank/DDBJ databases">
        <title>A parallel universe: an anciently diverged bacterial symbiosis in a Hawaiian planthopper (Hemiptera: Cixiidae) reveals rearranged nutritional responsibilities.</title>
        <authorList>
            <person name="Bennett G."/>
            <person name="Mao M."/>
        </authorList>
    </citation>
    <scope>NUCLEOTIDE SEQUENCE [LARGE SCALE GENOMIC DNA]</scope>
    <source>
        <strain evidence="6 7">OLIH</strain>
    </source>
</reference>
<sequence>MNSFLLSNIIKKVKSSQTLIMAEKAKKLKQLGYNVRNLSIGEPDFSTQNFVLIAATKAIDEVILHAQYWVSSYEMVKFCNAKPIILSYNIALFKTQCNTTGFDNVSYLEELQVIVNILKKKKNINKKECDEKTVTLSVKSILLSKSFSLTGLSIGYMGDAEWFSKACVKIKCKNYIAHKAAISVVETSTKNFIKKIVKKFREKRKLLIKLFKEFGVPDGATSFFKKKFNTKVSISTVSGSAFATSKKNIL</sequence>
<dbReference type="InterPro" id="IPR015424">
    <property type="entry name" value="PyrdxlP-dep_Trfase"/>
</dbReference>
<dbReference type="GO" id="GO:0006520">
    <property type="term" value="P:amino acid metabolic process"/>
    <property type="evidence" value="ECO:0007669"/>
    <property type="project" value="InterPro"/>
</dbReference>
<evidence type="ECO:0000256" key="1">
    <source>
        <dbReference type="ARBA" id="ARBA00001933"/>
    </source>
</evidence>
<name>A0A346E122_9FLAO</name>
<comment type="similarity">
    <text evidence="2">Belongs to the class-I pyridoxal-phosphate-dependent aminotransferase family.</text>
</comment>
<keyword evidence="4 6" id="KW-0808">Transferase</keyword>
<evidence type="ECO:0000313" key="7">
    <source>
        <dbReference type="Proteomes" id="UP000257017"/>
    </source>
</evidence>
<evidence type="ECO:0000256" key="5">
    <source>
        <dbReference type="ARBA" id="ARBA00022898"/>
    </source>
</evidence>
<proteinExistence type="inferred from homology"/>
<comment type="cofactor">
    <cofactor evidence="1">
        <name>pyridoxal 5'-phosphate</name>
        <dbReference type="ChEBI" id="CHEBI:597326"/>
    </cofactor>
</comment>
<dbReference type="RefSeq" id="WP_261788259.1">
    <property type="nucleotide sequence ID" value="NZ_CP028359.1"/>
</dbReference>
<dbReference type="PANTHER" id="PTHR46383:SF1">
    <property type="entry name" value="ASPARTATE AMINOTRANSFERASE"/>
    <property type="match status" value="1"/>
</dbReference>
<evidence type="ECO:0000313" key="6">
    <source>
        <dbReference type="EMBL" id="AXN02677.1"/>
    </source>
</evidence>
<dbReference type="EMBL" id="CP028359">
    <property type="protein sequence ID" value="AXN02677.1"/>
    <property type="molecule type" value="Genomic_DNA"/>
</dbReference>
<dbReference type="Gene3D" id="3.90.1150.10">
    <property type="entry name" value="Aspartate Aminotransferase, domain 1"/>
    <property type="match status" value="2"/>
</dbReference>
<dbReference type="InterPro" id="IPR015421">
    <property type="entry name" value="PyrdxlP-dep_Trfase_major"/>
</dbReference>
<evidence type="ECO:0000256" key="3">
    <source>
        <dbReference type="ARBA" id="ARBA00022576"/>
    </source>
</evidence>
<dbReference type="AlphaFoldDB" id="A0A346E122"/>